<dbReference type="GO" id="GO:0006446">
    <property type="term" value="P:regulation of translational initiation"/>
    <property type="evidence" value="ECO:0007669"/>
    <property type="project" value="TreeGrafter"/>
</dbReference>
<feature type="domain" description="Impact N-terminal" evidence="2">
    <location>
        <begin position="19"/>
        <end position="121"/>
    </location>
</feature>
<dbReference type="SUPFAM" id="SSF54211">
    <property type="entry name" value="Ribosomal protein S5 domain 2-like"/>
    <property type="match status" value="1"/>
</dbReference>
<dbReference type="RefSeq" id="XP_008876994.1">
    <property type="nucleotide sequence ID" value="XM_008878772.1"/>
</dbReference>
<protein>
    <submittedName>
        <fullName evidence="4">Uncharacterized protein</fullName>
    </submittedName>
</protein>
<dbReference type="GO" id="GO:0005737">
    <property type="term" value="C:cytoplasm"/>
    <property type="evidence" value="ECO:0007669"/>
    <property type="project" value="TreeGrafter"/>
</dbReference>
<dbReference type="InterPro" id="IPR036956">
    <property type="entry name" value="Impact_N_sf"/>
</dbReference>
<dbReference type="SUPFAM" id="SSF54980">
    <property type="entry name" value="EF-G C-terminal domain-like"/>
    <property type="match status" value="1"/>
</dbReference>
<dbReference type="EMBL" id="KI913986">
    <property type="protein sequence ID" value="ETV94232.1"/>
    <property type="molecule type" value="Genomic_DNA"/>
</dbReference>
<dbReference type="VEuPathDB" id="FungiDB:H310_11911"/>
<evidence type="ECO:0000256" key="1">
    <source>
        <dbReference type="ARBA" id="ARBA00007665"/>
    </source>
</evidence>
<proteinExistence type="inferred from homology"/>
<dbReference type="Gene3D" id="3.30.230.30">
    <property type="entry name" value="Impact, N-terminal domain"/>
    <property type="match status" value="1"/>
</dbReference>
<dbReference type="STRING" id="157072.A0A024TLJ6"/>
<comment type="similarity">
    <text evidence="1">Belongs to the IMPACT family.</text>
</comment>
<feature type="domain" description="UPF0029" evidence="3">
    <location>
        <begin position="148"/>
        <end position="195"/>
    </location>
</feature>
<organism evidence="4">
    <name type="scientific">Aphanomyces invadans</name>
    <dbReference type="NCBI Taxonomy" id="157072"/>
    <lineage>
        <taxon>Eukaryota</taxon>
        <taxon>Sar</taxon>
        <taxon>Stramenopiles</taxon>
        <taxon>Oomycota</taxon>
        <taxon>Saprolegniomycetes</taxon>
        <taxon>Saprolegniales</taxon>
        <taxon>Verrucalvaceae</taxon>
        <taxon>Aphanomyces</taxon>
    </lineage>
</organism>
<dbReference type="Gene3D" id="3.30.70.240">
    <property type="match status" value="1"/>
</dbReference>
<dbReference type="InterPro" id="IPR023582">
    <property type="entry name" value="Impact"/>
</dbReference>
<dbReference type="GeneID" id="20088961"/>
<dbReference type="InterPro" id="IPR015269">
    <property type="entry name" value="UPF0029_Impact_C"/>
</dbReference>
<evidence type="ECO:0000259" key="3">
    <source>
        <dbReference type="Pfam" id="PF09186"/>
    </source>
</evidence>
<evidence type="ECO:0000313" key="4">
    <source>
        <dbReference type="EMBL" id="ETV94232.1"/>
    </source>
</evidence>
<dbReference type="InterPro" id="IPR001498">
    <property type="entry name" value="Impact_N"/>
</dbReference>
<dbReference type="PANTHER" id="PTHR16301">
    <property type="entry name" value="IMPACT-RELATED"/>
    <property type="match status" value="1"/>
</dbReference>
<sequence>MRFSTILRAVEAEVLPKIKGSRFIGFIAPVTSRDEALEVVSQRRVKYPQANHHCFAYSLAATKECYCSDDGEPHSTAGRPIQQVLSQHQVQDVCLVVSRVFGGTKLGTGGLVRAYSSAADLVMSQATIVETQVSSSRTLHVPIRFADTVKKTLANFDGTITALEFGVDGAEMRVKLPVAKNTAFETYLSELTGGRATLS</sequence>
<gene>
    <name evidence="4" type="ORF">H310_11911</name>
</gene>
<dbReference type="eggNOG" id="KOG3299">
    <property type="taxonomic scope" value="Eukaryota"/>
</dbReference>
<dbReference type="Pfam" id="PF09186">
    <property type="entry name" value="DUF1949"/>
    <property type="match status" value="1"/>
</dbReference>
<reference evidence="4" key="1">
    <citation type="submission" date="2013-12" db="EMBL/GenBank/DDBJ databases">
        <title>The Genome Sequence of Aphanomyces invadans NJM9701.</title>
        <authorList>
            <consortium name="The Broad Institute Genomics Platform"/>
            <person name="Russ C."/>
            <person name="Tyler B."/>
            <person name="van West P."/>
            <person name="Dieguez-Uribeondo J."/>
            <person name="Young S.K."/>
            <person name="Zeng Q."/>
            <person name="Gargeya S."/>
            <person name="Fitzgerald M."/>
            <person name="Abouelleil A."/>
            <person name="Alvarado L."/>
            <person name="Chapman S.B."/>
            <person name="Gainer-Dewar J."/>
            <person name="Goldberg J."/>
            <person name="Griggs A."/>
            <person name="Gujja S."/>
            <person name="Hansen M."/>
            <person name="Howarth C."/>
            <person name="Imamovic A."/>
            <person name="Ireland A."/>
            <person name="Larimer J."/>
            <person name="McCowan C."/>
            <person name="Murphy C."/>
            <person name="Pearson M."/>
            <person name="Poon T.W."/>
            <person name="Priest M."/>
            <person name="Roberts A."/>
            <person name="Saif S."/>
            <person name="Shea T."/>
            <person name="Sykes S."/>
            <person name="Wortman J."/>
            <person name="Nusbaum C."/>
            <person name="Birren B."/>
        </authorList>
    </citation>
    <scope>NUCLEOTIDE SEQUENCE [LARGE SCALE GENOMIC DNA]</scope>
    <source>
        <strain evidence="4">NJM9701</strain>
    </source>
</reference>
<dbReference type="InterPro" id="IPR020568">
    <property type="entry name" value="Ribosomal_Su5_D2-typ_SF"/>
</dbReference>
<dbReference type="InterPro" id="IPR035647">
    <property type="entry name" value="EFG_III/V"/>
</dbReference>
<dbReference type="AlphaFoldDB" id="A0A024TLJ6"/>
<dbReference type="Pfam" id="PF01205">
    <property type="entry name" value="Impact_N"/>
    <property type="match status" value="1"/>
</dbReference>
<dbReference type="PANTHER" id="PTHR16301:SF20">
    <property type="entry name" value="IMPACT FAMILY MEMBER YIGZ"/>
    <property type="match status" value="1"/>
</dbReference>
<dbReference type="OrthoDB" id="10262814at2759"/>
<evidence type="ECO:0000259" key="2">
    <source>
        <dbReference type="Pfam" id="PF01205"/>
    </source>
</evidence>
<accession>A0A024TLJ6</accession>
<name>A0A024TLJ6_9STRA</name>